<dbReference type="AlphaFoldDB" id="K6YVG1"/>
<evidence type="ECO:0000313" key="1">
    <source>
        <dbReference type="EMBL" id="AGH42803.1"/>
    </source>
</evidence>
<dbReference type="Proteomes" id="UP000011864">
    <property type="component" value="Chromosome"/>
</dbReference>
<dbReference type="PATRIC" id="fig|1129794.4.peg.686"/>
<dbReference type="KEGG" id="gps:C427_0693"/>
<sequence>MNSLAETYITKGDMDFLNYVGSPVKISSTVKLNNLAILTAKGKLGLTSFIDGIGGLWDTASAAGKSAWVQSRSALSTFKQFFVGISYYRLKY</sequence>
<keyword evidence="2" id="KW-1185">Reference proteome</keyword>
<protein>
    <submittedName>
        <fullName evidence="1">Uncharacterized protein</fullName>
    </submittedName>
</protein>
<evidence type="ECO:0000313" key="2">
    <source>
        <dbReference type="Proteomes" id="UP000011864"/>
    </source>
</evidence>
<name>K6YVG1_9ALTE</name>
<dbReference type="HOGENOM" id="CLU_2410596_0_0_6"/>
<reference evidence="1 2" key="1">
    <citation type="journal article" date="2013" name="Genome Announc.">
        <title>Complete Genome Sequence of Glaciecola psychrophila Strain 170T.</title>
        <authorList>
            <person name="Yin J."/>
            <person name="Chen J."/>
            <person name="Liu G."/>
            <person name="Yu Y."/>
            <person name="Song L."/>
            <person name="Wang X."/>
            <person name="Qu X."/>
        </authorList>
    </citation>
    <scope>NUCLEOTIDE SEQUENCE [LARGE SCALE GENOMIC DNA]</scope>
    <source>
        <strain evidence="1 2">170</strain>
    </source>
</reference>
<accession>K6YVG1</accession>
<gene>
    <name evidence="1" type="ORF">C427_0693</name>
</gene>
<proteinExistence type="predicted"/>
<dbReference type="EMBL" id="CP003837">
    <property type="protein sequence ID" value="AGH42803.1"/>
    <property type="molecule type" value="Genomic_DNA"/>
</dbReference>
<organism evidence="1 2">
    <name type="scientific">Paraglaciecola psychrophila 170</name>
    <dbReference type="NCBI Taxonomy" id="1129794"/>
    <lineage>
        <taxon>Bacteria</taxon>
        <taxon>Pseudomonadati</taxon>
        <taxon>Pseudomonadota</taxon>
        <taxon>Gammaproteobacteria</taxon>
        <taxon>Alteromonadales</taxon>
        <taxon>Alteromonadaceae</taxon>
        <taxon>Paraglaciecola</taxon>
    </lineage>
</organism>